<dbReference type="HOGENOM" id="CLU_1937526_0_0_1"/>
<protein>
    <submittedName>
        <fullName evidence="1">Uncharacterized protein</fullName>
    </submittedName>
</protein>
<accession>C0NRF4</accession>
<dbReference type="EMBL" id="GG663369">
    <property type="protein sequence ID" value="EEH06268.1"/>
    <property type="molecule type" value="Genomic_DNA"/>
</dbReference>
<proteinExistence type="predicted"/>
<gene>
    <name evidence="1" type="ORF">HCBG_05584</name>
</gene>
<sequence length="130" mass="14825">MLHIGIPRNRVCPSVHRGSDRRAIYSRNSKGPTKGQPLTFSERISADHIGQSTNSLIAMTTLVATRKREFHDPPRLDPVAVPKKIQSREYLESEKRYLENPSCLAKLTESISTSEFHWPIKDIRSEEKIS</sequence>
<dbReference type="InParanoid" id="C0NRF4"/>
<keyword evidence="2" id="KW-1185">Reference proteome</keyword>
<dbReference type="Proteomes" id="UP000001631">
    <property type="component" value="Unassembled WGS sequence"/>
</dbReference>
<organism evidence="1 2">
    <name type="scientific">Ajellomyces capsulatus (strain G186AR / H82 / ATCC MYA-2454 / RMSCC 2432)</name>
    <name type="common">Darling's disease fungus</name>
    <name type="synonym">Histoplasma capsulatum</name>
    <dbReference type="NCBI Taxonomy" id="447093"/>
    <lineage>
        <taxon>Eukaryota</taxon>
        <taxon>Fungi</taxon>
        <taxon>Dikarya</taxon>
        <taxon>Ascomycota</taxon>
        <taxon>Pezizomycotina</taxon>
        <taxon>Eurotiomycetes</taxon>
        <taxon>Eurotiomycetidae</taxon>
        <taxon>Onygenales</taxon>
        <taxon>Ajellomycetaceae</taxon>
        <taxon>Histoplasma</taxon>
    </lineage>
</organism>
<evidence type="ECO:0000313" key="2">
    <source>
        <dbReference type="Proteomes" id="UP000001631"/>
    </source>
</evidence>
<dbReference type="AlphaFoldDB" id="C0NRF4"/>
<reference evidence="1" key="1">
    <citation type="submission" date="2009-02" db="EMBL/GenBank/DDBJ databases">
        <title>The Genome Sequence of Ajellomyces capsulatus strain G186AR.</title>
        <authorList>
            <consortium name="The Broad Institute Genome Sequencing Platform"/>
            <person name="Champion M."/>
            <person name="Cuomo C."/>
            <person name="Ma L.-J."/>
            <person name="Henn M.R."/>
            <person name="Sil A."/>
            <person name="Goldman B."/>
            <person name="Young S.K."/>
            <person name="Kodira C.D."/>
            <person name="Zeng Q."/>
            <person name="Koehrsen M."/>
            <person name="Alvarado L."/>
            <person name="Berlin A."/>
            <person name="Borenstein D."/>
            <person name="Chen Z."/>
            <person name="Engels R."/>
            <person name="Freedman E."/>
            <person name="Gellesch M."/>
            <person name="Goldberg J."/>
            <person name="Griggs A."/>
            <person name="Gujja S."/>
            <person name="Heiman D."/>
            <person name="Hepburn T."/>
            <person name="Howarth C."/>
            <person name="Jen D."/>
            <person name="Larson L."/>
            <person name="Lewis B."/>
            <person name="Mehta T."/>
            <person name="Park D."/>
            <person name="Pearson M."/>
            <person name="Roberts A."/>
            <person name="Saif S."/>
            <person name="Shea T."/>
            <person name="Shenoy N."/>
            <person name="Sisk P."/>
            <person name="Stolte C."/>
            <person name="Sykes S."/>
            <person name="Walk T."/>
            <person name="White J."/>
            <person name="Yandava C."/>
            <person name="Klein B."/>
            <person name="McEwen J.G."/>
            <person name="Puccia R."/>
            <person name="Goldman G.H."/>
            <person name="Felipe M.S."/>
            <person name="Nino-Vega G."/>
            <person name="San-Blas G."/>
            <person name="Taylor J."/>
            <person name="Mendoza L."/>
            <person name="Galagan J."/>
            <person name="Nusbaum C."/>
            <person name="Birren B."/>
        </authorList>
    </citation>
    <scope>NUCLEOTIDE SEQUENCE</scope>
    <source>
        <strain evidence="1">G186AR</strain>
    </source>
</reference>
<dbReference type="GeneID" id="69038600"/>
<evidence type="ECO:0000313" key="1">
    <source>
        <dbReference type="EMBL" id="EEH06268.1"/>
    </source>
</evidence>
<dbReference type="RefSeq" id="XP_045286749.1">
    <property type="nucleotide sequence ID" value="XM_045432633.1"/>
</dbReference>
<name>C0NRF4_AJECG</name>